<feature type="domain" description="DUF4859" evidence="2">
    <location>
        <begin position="496"/>
        <end position="607"/>
    </location>
</feature>
<keyword evidence="4" id="KW-1185">Reference proteome</keyword>
<gene>
    <name evidence="3" type="ORF">L1967_16980</name>
</gene>
<evidence type="ECO:0000256" key="1">
    <source>
        <dbReference type="SAM" id="SignalP"/>
    </source>
</evidence>
<dbReference type="InterPro" id="IPR045690">
    <property type="entry name" value="DUF6055"/>
</dbReference>
<feature type="signal peptide" evidence="1">
    <location>
        <begin position="1"/>
        <end position="22"/>
    </location>
</feature>
<keyword evidence="1" id="KW-0732">Signal</keyword>
<sequence length="620" mass="70218">MIKLKKFTILLFLNLLLVNCSSDEQVVKEEQPAPTEEGTGEQQVSTEEGLSIYIPNEFSDMDFEDPESTWAYSRSRESEHFIMFWGKGYGDNDPGSQSTASKYRVDIDDLLAKAEDFYALNTGDLGFAETGTGNSNLNQYKMMIFLYYQEDWLATGSGYDDTIGALWISPNTAQPVGHTIAHEIGHSFQYQVFADLANGHGFRYGFGGNGGNAFWEQTAQWQGFQSYPEQVFETYDFSEYINNYNKHIHHEDYRYASYFIHYYWTFLHGHDFIGRLWREAQEPEDPVQAYMRLTGISVSEFNDEIYEAATRFVTWDLEPLRTYGEDHIGAQHYNYTTQDDGSHIVSPDYVPQTTGYNVIPLNVPQANTEVSVDFTGLPNASGFNSVDASIAGWRYGFVALQENATRVYGTMNQASLGNASFVVPENTTHLWLVVTGAPTEYKPHAWDDDNSNDDQWPYKVSFSDTNMLGVVDIDEGEEPQDVDFNYDVSFPLDNENYTGTTVSLNKEKLAKAFLMQPKQISDEIGNAIMFYAMNSNGDLISETTANGYGHWFDAAGDVIGWGDSAKVYSEFDEINFNFEIGQYPGHSVLGDTYTIKQVLVYEYESGKFTQAMITFNITIE</sequence>
<organism evidence="3 4">
    <name type="scientific">Zunongwangia pacifica</name>
    <dbReference type="NCBI Taxonomy" id="2911062"/>
    <lineage>
        <taxon>Bacteria</taxon>
        <taxon>Pseudomonadati</taxon>
        <taxon>Bacteroidota</taxon>
        <taxon>Flavobacteriia</taxon>
        <taxon>Flavobacteriales</taxon>
        <taxon>Flavobacteriaceae</taxon>
        <taxon>Zunongwangia</taxon>
    </lineage>
</organism>
<comment type="caution">
    <text evidence="3">The sequence shown here is derived from an EMBL/GenBank/DDBJ whole genome shotgun (WGS) entry which is preliminary data.</text>
</comment>
<accession>A0A9X1ZWY1</accession>
<name>A0A9X1ZWY1_9FLAO</name>
<dbReference type="InterPro" id="IPR032339">
    <property type="entry name" value="DUF4859"/>
</dbReference>
<dbReference type="EMBL" id="JAKHSK010000030">
    <property type="protein sequence ID" value="MCL6219988.1"/>
    <property type="molecule type" value="Genomic_DNA"/>
</dbReference>
<protein>
    <submittedName>
        <fullName evidence="3">DUF4859 domain-containing protein</fullName>
    </submittedName>
</protein>
<evidence type="ECO:0000313" key="4">
    <source>
        <dbReference type="Proteomes" id="UP001139521"/>
    </source>
</evidence>
<dbReference type="Proteomes" id="UP001139521">
    <property type="component" value="Unassembled WGS sequence"/>
</dbReference>
<proteinExistence type="predicted"/>
<evidence type="ECO:0000259" key="2">
    <source>
        <dbReference type="Pfam" id="PF16151"/>
    </source>
</evidence>
<feature type="chain" id="PRO_5040811057" evidence="1">
    <location>
        <begin position="23"/>
        <end position="620"/>
    </location>
</feature>
<dbReference type="Pfam" id="PF16151">
    <property type="entry name" value="DUF4859"/>
    <property type="match status" value="1"/>
</dbReference>
<reference evidence="3" key="1">
    <citation type="submission" date="2022-01" db="EMBL/GenBank/DDBJ databases">
        <title>Genome sequencing of Zunongwangia sp. M21534 genome.</title>
        <authorList>
            <person name="Chen Y."/>
            <person name="Dong C."/>
            <person name="Shao Z."/>
        </authorList>
    </citation>
    <scope>NUCLEOTIDE SEQUENCE</scope>
    <source>
        <strain evidence="3">MCCC M21534</strain>
    </source>
</reference>
<dbReference type="AlphaFoldDB" id="A0A9X1ZWY1"/>
<dbReference type="RefSeq" id="WP_249602698.1">
    <property type="nucleotide sequence ID" value="NZ_JAKHSK010000030.1"/>
</dbReference>
<dbReference type="Pfam" id="PF19527">
    <property type="entry name" value="DUF6055"/>
    <property type="match status" value="1"/>
</dbReference>
<evidence type="ECO:0000313" key="3">
    <source>
        <dbReference type="EMBL" id="MCL6219988.1"/>
    </source>
</evidence>